<dbReference type="GO" id="GO:0045333">
    <property type="term" value="P:cellular respiration"/>
    <property type="evidence" value="ECO:0007669"/>
    <property type="project" value="InterPro"/>
</dbReference>
<dbReference type="PANTHER" id="PTHR12901">
    <property type="entry name" value="SPERM PROTEIN HOMOLOG"/>
    <property type="match status" value="1"/>
</dbReference>
<dbReference type="Gene3D" id="3.30.530.20">
    <property type="match status" value="1"/>
</dbReference>
<dbReference type="EnsemblMetazoa" id="PPA25414.1">
    <property type="protein sequence ID" value="PPA25414.1"/>
    <property type="gene ID" value="WBGene00114968"/>
</dbReference>
<proteinExistence type="inferred from homology"/>
<sequence length="188" mass="21590">MYGASLLKRVSPLREAKRFYDNQMAYSERRIVGYSREQMFDVVSHVEKYHEFVPWCQKSTVSHEGPHSLLARLEVGFQIIKASYSSRVTLVRPAVVHSVCADPEGGLFRVLDTTWRFSSSPGDDSINTCRIHFDLSFEFRNSTHARITHLFFDKVVQQQVSAFLDRARTVHGPPSRSPSPPEILRYEA</sequence>
<reference evidence="4" key="2">
    <citation type="submission" date="2022-06" db="UniProtKB">
        <authorList>
            <consortium name="EnsemblMetazoa"/>
        </authorList>
    </citation>
    <scope>IDENTIFICATION</scope>
    <source>
        <strain evidence="4">PS312</strain>
    </source>
</reference>
<dbReference type="CDD" id="cd07813">
    <property type="entry name" value="COQ10p_like"/>
    <property type="match status" value="1"/>
</dbReference>
<comment type="subunit">
    <text evidence="2">Interacts with coenzyme Q.</text>
</comment>
<dbReference type="PANTHER" id="PTHR12901:SF10">
    <property type="entry name" value="COENZYME Q-BINDING PROTEIN COQ10, MITOCHONDRIAL"/>
    <property type="match status" value="1"/>
</dbReference>
<evidence type="ECO:0000256" key="2">
    <source>
        <dbReference type="ARBA" id="ARBA00011814"/>
    </source>
</evidence>
<dbReference type="GO" id="GO:0048039">
    <property type="term" value="F:ubiquinone binding"/>
    <property type="evidence" value="ECO:0007669"/>
    <property type="project" value="InterPro"/>
</dbReference>
<dbReference type="SUPFAM" id="SSF55961">
    <property type="entry name" value="Bet v1-like"/>
    <property type="match status" value="1"/>
</dbReference>
<dbReference type="InterPro" id="IPR044996">
    <property type="entry name" value="COQ10-like"/>
</dbReference>
<reference evidence="5" key="1">
    <citation type="journal article" date="2008" name="Nat. Genet.">
        <title>The Pristionchus pacificus genome provides a unique perspective on nematode lifestyle and parasitism.</title>
        <authorList>
            <person name="Dieterich C."/>
            <person name="Clifton S.W."/>
            <person name="Schuster L.N."/>
            <person name="Chinwalla A."/>
            <person name="Delehaunty K."/>
            <person name="Dinkelacker I."/>
            <person name="Fulton L."/>
            <person name="Fulton R."/>
            <person name="Godfrey J."/>
            <person name="Minx P."/>
            <person name="Mitreva M."/>
            <person name="Roeseler W."/>
            <person name="Tian H."/>
            <person name="Witte H."/>
            <person name="Yang S.P."/>
            <person name="Wilson R.K."/>
            <person name="Sommer R.J."/>
        </authorList>
    </citation>
    <scope>NUCLEOTIDE SEQUENCE [LARGE SCALE GENOMIC DNA]</scope>
    <source>
        <strain evidence="5">PS312</strain>
    </source>
</reference>
<accession>A0A2A6CQT9</accession>
<dbReference type="InterPro" id="IPR005031">
    <property type="entry name" value="COQ10_START"/>
</dbReference>
<evidence type="ECO:0000256" key="3">
    <source>
        <dbReference type="ARBA" id="ARBA00024947"/>
    </source>
</evidence>
<keyword evidence="5" id="KW-1185">Reference proteome</keyword>
<name>A0A2A6CQT9_PRIPA</name>
<dbReference type="Proteomes" id="UP000005239">
    <property type="component" value="Unassembled WGS sequence"/>
</dbReference>
<protein>
    <submittedName>
        <fullName evidence="4">Polyketide_cyc domain-containing protein</fullName>
    </submittedName>
</protein>
<evidence type="ECO:0000256" key="1">
    <source>
        <dbReference type="ARBA" id="ARBA00006885"/>
    </source>
</evidence>
<dbReference type="AlphaFoldDB" id="A0A2A6CQT9"/>
<gene>
    <name evidence="4" type="primary">WBGene00114968</name>
</gene>
<comment type="function">
    <text evidence="3">Required for the function of coenzyme Q in the respiratory chain. May serve as a chaperone or may be involved in the transport of Q6 from its site of synthesis to the catalytic sites of the respiratory complexes.</text>
</comment>
<evidence type="ECO:0000313" key="5">
    <source>
        <dbReference type="Proteomes" id="UP000005239"/>
    </source>
</evidence>
<evidence type="ECO:0000313" key="4">
    <source>
        <dbReference type="EnsemblMetazoa" id="PPA25414.1"/>
    </source>
</evidence>
<dbReference type="Pfam" id="PF03364">
    <property type="entry name" value="Polyketide_cyc"/>
    <property type="match status" value="1"/>
</dbReference>
<accession>A0A8R1YK32</accession>
<dbReference type="InterPro" id="IPR023393">
    <property type="entry name" value="START-like_dom_sf"/>
</dbReference>
<organism evidence="4 5">
    <name type="scientific">Pristionchus pacificus</name>
    <name type="common">Parasitic nematode worm</name>
    <dbReference type="NCBI Taxonomy" id="54126"/>
    <lineage>
        <taxon>Eukaryota</taxon>
        <taxon>Metazoa</taxon>
        <taxon>Ecdysozoa</taxon>
        <taxon>Nematoda</taxon>
        <taxon>Chromadorea</taxon>
        <taxon>Rhabditida</taxon>
        <taxon>Rhabditina</taxon>
        <taxon>Diplogasteromorpha</taxon>
        <taxon>Diplogasteroidea</taxon>
        <taxon>Neodiplogasteridae</taxon>
        <taxon>Pristionchus</taxon>
    </lineage>
</organism>
<dbReference type="GO" id="GO:0005739">
    <property type="term" value="C:mitochondrion"/>
    <property type="evidence" value="ECO:0000318"/>
    <property type="project" value="GO_Central"/>
</dbReference>
<comment type="similarity">
    <text evidence="1">Belongs to the COQ10 family.</text>
</comment>